<dbReference type="GO" id="GO:0009398">
    <property type="term" value="P:FMN biosynthetic process"/>
    <property type="evidence" value="ECO:0007669"/>
    <property type="project" value="UniProtKB-UniRule"/>
</dbReference>
<dbReference type="GO" id="GO:0009231">
    <property type="term" value="P:riboflavin biosynthetic process"/>
    <property type="evidence" value="ECO:0007669"/>
    <property type="project" value="InterPro"/>
</dbReference>
<keyword evidence="7 15" id="KW-0548">Nucleotidyltransferase</keyword>
<comment type="catalytic activity">
    <reaction evidence="14 15">
        <text>FMN + ATP + H(+) = FAD + diphosphate</text>
        <dbReference type="Rhea" id="RHEA:17237"/>
        <dbReference type="ChEBI" id="CHEBI:15378"/>
        <dbReference type="ChEBI" id="CHEBI:30616"/>
        <dbReference type="ChEBI" id="CHEBI:33019"/>
        <dbReference type="ChEBI" id="CHEBI:57692"/>
        <dbReference type="ChEBI" id="CHEBI:58210"/>
        <dbReference type="EC" id="2.7.7.2"/>
    </reaction>
</comment>
<dbReference type="GO" id="GO:0008531">
    <property type="term" value="F:riboflavin kinase activity"/>
    <property type="evidence" value="ECO:0007669"/>
    <property type="project" value="UniProtKB-UniRule"/>
</dbReference>
<dbReference type="InterPro" id="IPR015865">
    <property type="entry name" value="Riboflavin_kinase_bac/euk"/>
</dbReference>
<comment type="caution">
    <text evidence="17">The sequence shown here is derived from an EMBL/GenBank/DDBJ whole genome shotgun (WGS) entry which is preliminary data.</text>
</comment>
<dbReference type="PANTHER" id="PTHR22749">
    <property type="entry name" value="RIBOFLAVIN KINASE/FMN ADENYLYLTRANSFERASE"/>
    <property type="match status" value="1"/>
</dbReference>
<keyword evidence="9 15" id="KW-0418">Kinase</keyword>
<protein>
    <recommendedName>
        <fullName evidence="15">Riboflavin biosynthesis protein</fullName>
    </recommendedName>
    <domain>
        <recommendedName>
            <fullName evidence="15">Riboflavin kinase</fullName>
            <ecNumber evidence="15">2.7.1.26</ecNumber>
        </recommendedName>
        <alternativeName>
            <fullName evidence="15">Flavokinase</fullName>
        </alternativeName>
    </domain>
    <domain>
        <recommendedName>
            <fullName evidence="15">FMN adenylyltransferase</fullName>
            <ecNumber evidence="15">2.7.7.2</ecNumber>
        </recommendedName>
        <alternativeName>
            <fullName evidence="15">FAD pyrophosphorylase</fullName>
        </alternativeName>
        <alternativeName>
            <fullName evidence="15">FAD synthase</fullName>
        </alternativeName>
    </domain>
</protein>
<evidence type="ECO:0000256" key="12">
    <source>
        <dbReference type="ARBA" id="ARBA00023268"/>
    </source>
</evidence>
<dbReference type="InterPro" id="IPR023465">
    <property type="entry name" value="Riboflavin_kinase_dom_sf"/>
</dbReference>
<evidence type="ECO:0000256" key="13">
    <source>
        <dbReference type="ARBA" id="ARBA00047880"/>
    </source>
</evidence>
<dbReference type="PANTHER" id="PTHR22749:SF6">
    <property type="entry name" value="RIBOFLAVIN KINASE"/>
    <property type="match status" value="1"/>
</dbReference>
<evidence type="ECO:0000313" key="18">
    <source>
        <dbReference type="Proteomes" id="UP000295244"/>
    </source>
</evidence>
<evidence type="ECO:0000256" key="11">
    <source>
        <dbReference type="ARBA" id="ARBA00022840"/>
    </source>
</evidence>
<name>A0A4R1BIG6_9ACTN</name>
<dbReference type="Pfam" id="PF01687">
    <property type="entry name" value="Flavokinase"/>
    <property type="match status" value="1"/>
</dbReference>
<dbReference type="GO" id="GO:0005524">
    <property type="term" value="F:ATP binding"/>
    <property type="evidence" value="ECO:0007669"/>
    <property type="project" value="UniProtKB-UniRule"/>
</dbReference>
<comment type="function">
    <text evidence="1">Catalyzes the phosphorylation of riboflavin to FMN followed by the adenylation of FMN to FAD.</text>
</comment>
<keyword evidence="12" id="KW-0511">Multifunctional enzyme</keyword>
<sequence>MVAAVVALGTFDGVHLGHQAVVRRAVVEGRRLGLSSVAATFHPHPRSVVRPGTEPALLTPIGVRRELLLGLGVDEVVTIPFTRELSLKTPEEFVREVLVGELDAAGVVVGENFRFGRGAVGDVEALRRLMDGFGGRVWSVGVLEAGGEVSSTRIRRAVAEGRVEEAARLLGRPFTLRGKVVEGDRRGRTIGFPTANLIPEAGVVVPGRGVYAGEAVVGRERFGACINVGIAPTFGRGVPRVEAYILDFDRDIYGWEIDVYFTHRLREEKKFGGVEELVAQLEQDVRQAREIAAARNKS</sequence>
<evidence type="ECO:0000256" key="3">
    <source>
        <dbReference type="ARBA" id="ARBA00005201"/>
    </source>
</evidence>
<evidence type="ECO:0000259" key="16">
    <source>
        <dbReference type="SMART" id="SM00904"/>
    </source>
</evidence>
<dbReference type="NCBIfam" id="TIGR00083">
    <property type="entry name" value="ribF"/>
    <property type="match status" value="1"/>
</dbReference>
<evidence type="ECO:0000256" key="4">
    <source>
        <dbReference type="ARBA" id="ARBA00022630"/>
    </source>
</evidence>
<dbReference type="FunFam" id="3.40.50.620:FF:000021">
    <property type="entry name" value="Riboflavin biosynthesis protein"/>
    <property type="match status" value="1"/>
</dbReference>
<evidence type="ECO:0000256" key="14">
    <source>
        <dbReference type="ARBA" id="ARBA00049494"/>
    </source>
</evidence>
<dbReference type="InterPro" id="IPR002606">
    <property type="entry name" value="Riboflavin_kinase_bac"/>
</dbReference>
<dbReference type="InterPro" id="IPR023468">
    <property type="entry name" value="Riboflavin_kinase"/>
</dbReference>
<dbReference type="NCBIfam" id="NF004160">
    <property type="entry name" value="PRK05627.1-3"/>
    <property type="match status" value="1"/>
</dbReference>
<dbReference type="EMBL" id="SKBU01000015">
    <property type="protein sequence ID" value="TCJ16958.1"/>
    <property type="molecule type" value="Genomic_DNA"/>
</dbReference>
<dbReference type="GO" id="GO:0003919">
    <property type="term" value="F:FMN adenylyltransferase activity"/>
    <property type="evidence" value="ECO:0007669"/>
    <property type="project" value="UniProtKB-UniRule"/>
</dbReference>
<dbReference type="OrthoDB" id="9803667at2"/>
<dbReference type="Pfam" id="PF06574">
    <property type="entry name" value="FAD_syn"/>
    <property type="match status" value="1"/>
</dbReference>
<keyword evidence="8 15" id="KW-0547">Nucleotide-binding</keyword>
<dbReference type="CDD" id="cd02064">
    <property type="entry name" value="FAD_synthetase_N"/>
    <property type="match status" value="1"/>
</dbReference>
<evidence type="ECO:0000256" key="5">
    <source>
        <dbReference type="ARBA" id="ARBA00022643"/>
    </source>
</evidence>
<keyword evidence="5 15" id="KW-0288">FMN</keyword>
<dbReference type="UniPathway" id="UPA00277">
    <property type="reaction ID" value="UER00407"/>
</dbReference>
<keyword evidence="6 15" id="KW-0808">Transferase</keyword>
<dbReference type="EC" id="2.7.7.2" evidence="15"/>
<dbReference type="Gene3D" id="2.40.30.30">
    <property type="entry name" value="Riboflavin kinase-like"/>
    <property type="match status" value="1"/>
</dbReference>
<dbReference type="SUPFAM" id="SSF82114">
    <property type="entry name" value="Riboflavin kinase-like"/>
    <property type="match status" value="1"/>
</dbReference>
<evidence type="ECO:0000256" key="6">
    <source>
        <dbReference type="ARBA" id="ARBA00022679"/>
    </source>
</evidence>
<evidence type="ECO:0000256" key="1">
    <source>
        <dbReference type="ARBA" id="ARBA00002121"/>
    </source>
</evidence>
<comment type="pathway">
    <text evidence="2 15">Cofactor biosynthesis; FAD biosynthesis; FAD from FMN: step 1/1.</text>
</comment>
<dbReference type="InterPro" id="IPR015864">
    <property type="entry name" value="FAD_synthase"/>
</dbReference>
<keyword evidence="11 15" id="KW-0067">ATP-binding</keyword>
<keyword evidence="10 15" id="KW-0274">FAD</keyword>
<comment type="catalytic activity">
    <reaction evidence="13 15">
        <text>riboflavin + ATP = FMN + ADP + H(+)</text>
        <dbReference type="Rhea" id="RHEA:14357"/>
        <dbReference type="ChEBI" id="CHEBI:15378"/>
        <dbReference type="ChEBI" id="CHEBI:30616"/>
        <dbReference type="ChEBI" id="CHEBI:57986"/>
        <dbReference type="ChEBI" id="CHEBI:58210"/>
        <dbReference type="ChEBI" id="CHEBI:456216"/>
        <dbReference type="EC" id="2.7.1.26"/>
    </reaction>
</comment>
<dbReference type="PIRSF" id="PIRSF004491">
    <property type="entry name" value="FAD_Synth"/>
    <property type="match status" value="1"/>
</dbReference>
<feature type="domain" description="Riboflavin kinase" evidence="16">
    <location>
        <begin position="169"/>
        <end position="293"/>
    </location>
</feature>
<evidence type="ECO:0000313" key="17">
    <source>
        <dbReference type="EMBL" id="TCJ16958.1"/>
    </source>
</evidence>
<evidence type="ECO:0000256" key="10">
    <source>
        <dbReference type="ARBA" id="ARBA00022827"/>
    </source>
</evidence>
<dbReference type="GO" id="GO:0006747">
    <property type="term" value="P:FAD biosynthetic process"/>
    <property type="evidence" value="ECO:0007669"/>
    <property type="project" value="UniProtKB-UniRule"/>
</dbReference>
<dbReference type="UniPathway" id="UPA00276">
    <property type="reaction ID" value="UER00406"/>
</dbReference>
<dbReference type="SMART" id="SM00904">
    <property type="entry name" value="Flavokinase"/>
    <property type="match status" value="1"/>
</dbReference>
<evidence type="ECO:0000256" key="9">
    <source>
        <dbReference type="ARBA" id="ARBA00022777"/>
    </source>
</evidence>
<dbReference type="Proteomes" id="UP000295244">
    <property type="component" value="Unassembled WGS sequence"/>
</dbReference>
<dbReference type="SUPFAM" id="SSF52374">
    <property type="entry name" value="Nucleotidylyl transferase"/>
    <property type="match status" value="1"/>
</dbReference>
<organism evidence="17 18">
    <name type="scientific">Rubrobacter taiwanensis</name>
    <dbReference type="NCBI Taxonomy" id="185139"/>
    <lineage>
        <taxon>Bacteria</taxon>
        <taxon>Bacillati</taxon>
        <taxon>Actinomycetota</taxon>
        <taxon>Rubrobacteria</taxon>
        <taxon>Rubrobacterales</taxon>
        <taxon>Rubrobacteraceae</taxon>
        <taxon>Rubrobacter</taxon>
    </lineage>
</organism>
<proteinExistence type="inferred from homology"/>
<keyword evidence="18" id="KW-1185">Reference proteome</keyword>
<accession>A0A4R1BIG6</accession>
<dbReference type="Gene3D" id="3.40.50.620">
    <property type="entry name" value="HUPs"/>
    <property type="match status" value="1"/>
</dbReference>
<dbReference type="FunFam" id="2.40.30.30:FF:000003">
    <property type="entry name" value="Riboflavin biosynthesis protein"/>
    <property type="match status" value="1"/>
</dbReference>
<evidence type="ECO:0000256" key="2">
    <source>
        <dbReference type="ARBA" id="ARBA00004726"/>
    </source>
</evidence>
<evidence type="ECO:0000256" key="8">
    <source>
        <dbReference type="ARBA" id="ARBA00022741"/>
    </source>
</evidence>
<reference evidence="17 18" key="1">
    <citation type="submission" date="2019-03" db="EMBL/GenBank/DDBJ databases">
        <title>Whole genome sequence of a novel Rubrobacter taiwanensis strain, isolated from Yellowstone National Park.</title>
        <authorList>
            <person name="Freed S."/>
            <person name="Ramaley R.F."/>
            <person name="Kyndt J.A."/>
        </authorList>
    </citation>
    <scope>NUCLEOTIDE SEQUENCE [LARGE SCALE GENOMIC DNA]</scope>
    <source>
        <strain evidence="17 18">Yellowstone</strain>
    </source>
</reference>
<comment type="similarity">
    <text evidence="15">Belongs to the ribF family.</text>
</comment>
<evidence type="ECO:0000256" key="15">
    <source>
        <dbReference type="PIRNR" id="PIRNR004491"/>
    </source>
</evidence>
<gene>
    <name evidence="17" type="ORF">E0L93_07755</name>
</gene>
<dbReference type="AlphaFoldDB" id="A0A4R1BIG6"/>
<evidence type="ECO:0000256" key="7">
    <source>
        <dbReference type="ARBA" id="ARBA00022695"/>
    </source>
</evidence>
<keyword evidence="4 15" id="KW-0285">Flavoprotein</keyword>
<comment type="pathway">
    <text evidence="3 15">Cofactor biosynthesis; FMN biosynthesis; FMN from riboflavin (ATP route): step 1/1.</text>
</comment>
<dbReference type="EC" id="2.7.1.26" evidence="15"/>
<dbReference type="InterPro" id="IPR014729">
    <property type="entry name" value="Rossmann-like_a/b/a_fold"/>
</dbReference>